<evidence type="ECO:0000313" key="2">
    <source>
        <dbReference type="EMBL" id="GFN06896.1"/>
    </source>
</evidence>
<name>A0A7J0CWI5_STRMI</name>
<organism evidence="2 3">
    <name type="scientific">Streptomyces microflavus</name>
    <name type="common">Streptomyces lipmanii</name>
    <dbReference type="NCBI Taxonomy" id="1919"/>
    <lineage>
        <taxon>Bacteria</taxon>
        <taxon>Bacillati</taxon>
        <taxon>Actinomycetota</taxon>
        <taxon>Actinomycetes</taxon>
        <taxon>Kitasatosporales</taxon>
        <taxon>Streptomycetaceae</taxon>
        <taxon>Streptomyces</taxon>
    </lineage>
</organism>
<dbReference type="EMBL" id="BLWD01000001">
    <property type="protein sequence ID" value="GFN06896.1"/>
    <property type="molecule type" value="Genomic_DNA"/>
</dbReference>
<dbReference type="AlphaFoldDB" id="A0A7J0CWI5"/>
<accession>A0A7J0CWI5</accession>
<feature type="region of interest" description="Disordered" evidence="1">
    <location>
        <begin position="1"/>
        <end position="68"/>
    </location>
</feature>
<feature type="compositionally biased region" description="Basic and acidic residues" evidence="1">
    <location>
        <begin position="37"/>
        <end position="51"/>
    </location>
</feature>
<evidence type="ECO:0000256" key="1">
    <source>
        <dbReference type="SAM" id="MobiDB-lite"/>
    </source>
</evidence>
<evidence type="ECO:0000313" key="3">
    <source>
        <dbReference type="Proteomes" id="UP000498740"/>
    </source>
</evidence>
<gene>
    <name evidence="2" type="ORF">Smic_54520</name>
</gene>
<reference evidence="2 3" key="1">
    <citation type="submission" date="2020-05" db="EMBL/GenBank/DDBJ databases">
        <title>Whole genome shotgun sequence of Streptomyces microflavus NBRC 13062.</title>
        <authorList>
            <person name="Komaki H."/>
            <person name="Tamura T."/>
        </authorList>
    </citation>
    <scope>NUCLEOTIDE SEQUENCE [LARGE SCALE GENOMIC DNA]</scope>
    <source>
        <strain evidence="2 3">NBRC 13062</strain>
    </source>
</reference>
<comment type="caution">
    <text evidence="2">The sequence shown here is derived from an EMBL/GenBank/DDBJ whole genome shotgun (WGS) entry which is preliminary data.</text>
</comment>
<dbReference type="Proteomes" id="UP000498740">
    <property type="component" value="Unassembled WGS sequence"/>
</dbReference>
<proteinExistence type="predicted"/>
<sequence length="68" mass="7111">MPVGHGDDAGIPPLERGDHFGEPEDGGLPTGTALPVEAHDPFEILGHEVPHMPHGHAPALPSLRRSPS</sequence>
<protein>
    <submittedName>
        <fullName evidence="2">Uncharacterized protein</fullName>
    </submittedName>
</protein>